<feature type="domain" description="CUB" evidence="4">
    <location>
        <begin position="93"/>
        <end position="208"/>
    </location>
</feature>
<dbReference type="Pfam" id="PF00431">
    <property type="entry name" value="CUB"/>
    <property type="match status" value="3"/>
</dbReference>
<feature type="domain" description="CUB" evidence="4">
    <location>
        <begin position="1"/>
        <end position="88"/>
    </location>
</feature>
<evidence type="ECO:0000256" key="3">
    <source>
        <dbReference type="PROSITE-ProRule" id="PRU00059"/>
    </source>
</evidence>
<dbReference type="InterPro" id="IPR035914">
    <property type="entry name" value="Sperma_CUB_dom_sf"/>
</dbReference>
<proteinExistence type="predicted"/>
<evidence type="ECO:0000313" key="5">
    <source>
        <dbReference type="EMBL" id="ESO10116.1"/>
    </source>
</evidence>
<keyword evidence="2" id="KW-1015">Disulfide bond</keyword>
<dbReference type="SUPFAM" id="SSF49854">
    <property type="entry name" value="Spermadhesin, CUB domain"/>
    <property type="match status" value="3"/>
</dbReference>
<dbReference type="OMA" id="YANANCS"/>
<protein>
    <recommendedName>
        <fullName evidence="4">CUB domain-containing protein</fullName>
    </recommendedName>
</protein>
<keyword evidence="1" id="KW-0677">Repeat</keyword>
<evidence type="ECO:0000313" key="6">
    <source>
        <dbReference type="EnsemblMetazoa" id="HelroP97359"/>
    </source>
</evidence>
<reference evidence="6" key="3">
    <citation type="submission" date="2015-06" db="UniProtKB">
        <authorList>
            <consortium name="EnsemblMetazoa"/>
        </authorList>
    </citation>
    <scope>IDENTIFICATION</scope>
</reference>
<dbReference type="RefSeq" id="XP_009011930.1">
    <property type="nucleotide sequence ID" value="XM_009013682.1"/>
</dbReference>
<dbReference type="PANTHER" id="PTHR24251:SF37">
    <property type="entry name" value="CUB DOMAIN-CONTAINING PROTEIN"/>
    <property type="match status" value="1"/>
</dbReference>
<dbReference type="HOGENOM" id="CLU_786608_0_0_1"/>
<keyword evidence="7" id="KW-1185">Reference proteome</keyword>
<dbReference type="InParanoid" id="T1G9G5"/>
<evidence type="ECO:0000313" key="7">
    <source>
        <dbReference type="Proteomes" id="UP000015101"/>
    </source>
</evidence>
<reference evidence="7" key="1">
    <citation type="submission" date="2012-12" db="EMBL/GenBank/DDBJ databases">
        <authorList>
            <person name="Hellsten U."/>
            <person name="Grimwood J."/>
            <person name="Chapman J.A."/>
            <person name="Shapiro H."/>
            <person name="Aerts A."/>
            <person name="Otillar R.P."/>
            <person name="Terry A.Y."/>
            <person name="Boore J.L."/>
            <person name="Simakov O."/>
            <person name="Marletaz F."/>
            <person name="Cho S.-J."/>
            <person name="Edsinger-Gonzales E."/>
            <person name="Havlak P."/>
            <person name="Kuo D.-H."/>
            <person name="Larsson T."/>
            <person name="Lv J."/>
            <person name="Arendt D."/>
            <person name="Savage R."/>
            <person name="Osoegawa K."/>
            <person name="de Jong P."/>
            <person name="Lindberg D.R."/>
            <person name="Seaver E.C."/>
            <person name="Weisblat D.A."/>
            <person name="Putnam N.H."/>
            <person name="Grigoriev I.V."/>
            <person name="Rokhsar D.S."/>
        </authorList>
    </citation>
    <scope>NUCLEOTIDE SEQUENCE</scope>
</reference>
<dbReference type="EMBL" id="AMQM01002878">
    <property type="status" value="NOT_ANNOTATED_CDS"/>
    <property type="molecule type" value="Genomic_DNA"/>
</dbReference>
<dbReference type="PROSITE" id="PS01180">
    <property type="entry name" value="CUB"/>
    <property type="match status" value="3"/>
</dbReference>
<dbReference type="OrthoDB" id="6083276at2759"/>
<dbReference type="CDD" id="cd00041">
    <property type="entry name" value="CUB"/>
    <property type="match status" value="3"/>
</dbReference>
<dbReference type="Proteomes" id="UP000015101">
    <property type="component" value="Unassembled WGS sequence"/>
</dbReference>
<reference evidence="5 7" key="2">
    <citation type="journal article" date="2013" name="Nature">
        <title>Insights into bilaterian evolution from three spiralian genomes.</title>
        <authorList>
            <person name="Simakov O."/>
            <person name="Marletaz F."/>
            <person name="Cho S.J."/>
            <person name="Edsinger-Gonzales E."/>
            <person name="Havlak P."/>
            <person name="Hellsten U."/>
            <person name="Kuo D.H."/>
            <person name="Larsson T."/>
            <person name="Lv J."/>
            <person name="Arendt D."/>
            <person name="Savage R."/>
            <person name="Osoegawa K."/>
            <person name="de Jong P."/>
            <person name="Grimwood J."/>
            <person name="Chapman J.A."/>
            <person name="Shapiro H."/>
            <person name="Aerts A."/>
            <person name="Otillar R.P."/>
            <person name="Terry A.Y."/>
            <person name="Boore J.L."/>
            <person name="Grigoriev I.V."/>
            <person name="Lindberg D.R."/>
            <person name="Seaver E.C."/>
            <person name="Weisblat D.A."/>
            <person name="Putnam N.H."/>
            <person name="Rokhsar D.S."/>
        </authorList>
    </citation>
    <scope>NUCLEOTIDE SEQUENCE</scope>
</reference>
<feature type="domain" description="CUB" evidence="4">
    <location>
        <begin position="214"/>
        <end position="325"/>
    </location>
</feature>
<dbReference type="PANTHER" id="PTHR24251">
    <property type="entry name" value="OVOCHYMASE-RELATED"/>
    <property type="match status" value="1"/>
</dbReference>
<evidence type="ECO:0000256" key="1">
    <source>
        <dbReference type="ARBA" id="ARBA00022737"/>
    </source>
</evidence>
<dbReference type="CTD" id="20217712"/>
<comment type="caution">
    <text evidence="3">Lacks conserved residue(s) required for the propagation of feature annotation.</text>
</comment>
<evidence type="ECO:0000259" key="4">
    <source>
        <dbReference type="PROSITE" id="PS01180"/>
    </source>
</evidence>
<accession>T1G9G5</accession>
<evidence type="ECO:0000256" key="2">
    <source>
        <dbReference type="ARBA" id="ARBA00023157"/>
    </source>
</evidence>
<dbReference type="InterPro" id="IPR000859">
    <property type="entry name" value="CUB_dom"/>
</dbReference>
<dbReference type="GeneID" id="20217712"/>
<dbReference type="STRING" id="6412.T1G9G5"/>
<dbReference type="Gene3D" id="2.60.120.290">
    <property type="entry name" value="Spermadhesin, CUB domain"/>
    <property type="match status" value="3"/>
</dbReference>
<dbReference type="AlphaFoldDB" id="T1G9G5"/>
<name>T1G9G5_HELRO</name>
<gene>
    <name evidence="6" type="primary">20217712</name>
    <name evidence="5" type="ORF">HELRODRAFT_97359</name>
</gene>
<sequence>MCEWVVQTNPISVIEINVIDVNIEYSNNCIKDSIEIMDGFDSESQLLQKICTSDVHMTLTSSGPNIFIRFISDNDQTAKGFHFAFRTRKKDRCGGILKGPSGSVSFPVDPLNRHDVDCIWLIVVDPGNIISLTFDRFSLEASSTDGCHYDYLSIFADKEMKVPLTENNRYCGGKMPPNVRSFSNIMLLRLHTDERDESAGFSARYFAIPADETCGGYLREPVGVIVSPNYPGRYPDSYHCVWTIVMEFGKQIHLNITSLDMEEDVDCISDYLEIRDGSATDSPLIGKICRLPEENFISTGNKLLLIFQSDMKYNGNGFKIIYDGTITGTRTGIANVLIRCFVIFINWFHAQIH</sequence>
<dbReference type="EMBL" id="KB095905">
    <property type="protein sequence ID" value="ESO10116.1"/>
    <property type="molecule type" value="Genomic_DNA"/>
</dbReference>
<dbReference type="FunFam" id="2.60.120.290:FF:000013">
    <property type="entry name" value="Membrane frizzled-related protein"/>
    <property type="match status" value="1"/>
</dbReference>
<dbReference type="KEGG" id="hro:HELRODRAFT_97359"/>
<organism evidence="6 7">
    <name type="scientific">Helobdella robusta</name>
    <name type="common">Californian leech</name>
    <dbReference type="NCBI Taxonomy" id="6412"/>
    <lineage>
        <taxon>Eukaryota</taxon>
        <taxon>Metazoa</taxon>
        <taxon>Spiralia</taxon>
        <taxon>Lophotrochozoa</taxon>
        <taxon>Annelida</taxon>
        <taxon>Clitellata</taxon>
        <taxon>Hirudinea</taxon>
        <taxon>Rhynchobdellida</taxon>
        <taxon>Glossiphoniidae</taxon>
        <taxon>Helobdella</taxon>
    </lineage>
</organism>
<dbReference type="eggNOG" id="KOG4292">
    <property type="taxonomic scope" value="Eukaryota"/>
</dbReference>
<dbReference type="SMART" id="SM00042">
    <property type="entry name" value="CUB"/>
    <property type="match status" value="3"/>
</dbReference>
<dbReference type="EnsemblMetazoa" id="HelroT97359">
    <property type="protein sequence ID" value="HelroP97359"/>
    <property type="gene ID" value="HelroG97359"/>
</dbReference>
<dbReference type="FunFam" id="2.60.120.290:FF:000005">
    <property type="entry name" value="Procollagen C-endopeptidase enhancer 1"/>
    <property type="match status" value="1"/>
</dbReference>